<dbReference type="SMART" id="SM00388">
    <property type="entry name" value="HisKA"/>
    <property type="match status" value="1"/>
</dbReference>
<dbReference type="SMART" id="SM00448">
    <property type="entry name" value="REC"/>
    <property type="match status" value="1"/>
</dbReference>
<dbReference type="InterPro" id="IPR013767">
    <property type="entry name" value="PAS_fold"/>
</dbReference>
<keyword evidence="3 6" id="KW-0597">Phosphoprotein</keyword>
<evidence type="ECO:0000256" key="3">
    <source>
        <dbReference type="ARBA" id="ARBA00022553"/>
    </source>
</evidence>
<feature type="region of interest" description="Disordered" evidence="7">
    <location>
        <begin position="593"/>
        <end position="663"/>
    </location>
</feature>
<dbReference type="Pfam" id="PF00072">
    <property type="entry name" value="Response_reg"/>
    <property type="match status" value="1"/>
</dbReference>
<dbReference type="Proteomes" id="UP000268093">
    <property type="component" value="Unassembled WGS sequence"/>
</dbReference>
<dbReference type="Gene3D" id="3.30.450.40">
    <property type="match status" value="1"/>
</dbReference>
<evidence type="ECO:0000259" key="10">
    <source>
        <dbReference type="PROSITE" id="PS50112"/>
    </source>
</evidence>
<organism evidence="11 12">
    <name type="scientific">Jimgerdemannia flammicorona</name>
    <dbReference type="NCBI Taxonomy" id="994334"/>
    <lineage>
        <taxon>Eukaryota</taxon>
        <taxon>Fungi</taxon>
        <taxon>Fungi incertae sedis</taxon>
        <taxon>Mucoromycota</taxon>
        <taxon>Mucoromycotina</taxon>
        <taxon>Endogonomycetes</taxon>
        <taxon>Endogonales</taxon>
        <taxon>Endogonaceae</taxon>
        <taxon>Jimgerdemannia</taxon>
    </lineage>
</organism>
<dbReference type="EC" id="2.7.13.3" evidence="2"/>
<dbReference type="SUPFAM" id="SSF55781">
    <property type="entry name" value="GAF domain-like"/>
    <property type="match status" value="1"/>
</dbReference>
<dbReference type="EMBL" id="RBNI01011043">
    <property type="protein sequence ID" value="RUP43423.1"/>
    <property type="molecule type" value="Genomic_DNA"/>
</dbReference>
<evidence type="ECO:0000256" key="7">
    <source>
        <dbReference type="SAM" id="MobiDB-lite"/>
    </source>
</evidence>
<dbReference type="PROSITE" id="PS50110">
    <property type="entry name" value="RESPONSE_REGULATORY"/>
    <property type="match status" value="1"/>
</dbReference>
<feature type="compositionally biased region" description="Polar residues" evidence="7">
    <location>
        <begin position="39"/>
        <end position="48"/>
    </location>
</feature>
<dbReference type="SUPFAM" id="SSF55874">
    <property type="entry name" value="ATPase domain of HSP90 chaperone/DNA topoisomerase II/histidine kinase"/>
    <property type="match status" value="1"/>
</dbReference>
<sequence>MRDNSNSHNTATMHSATTTQTMHPHHASSRRPHHLAPNGSPSNSFHTKTPSHHTKPVLPPWLHMPEAIVMLEPGGRIALIVSPNTSAFNPSLIGTSMYDIINESERHALRDAMDEATRTKLPADRTAISSCDAPAGEVSQWIAYKVHPIVQHIGHGNVKVDHEAVVTKYMVTRIDITESRVMDAIKLAGSNLSQSLSKTTSLNEVLWQMIKTIEDMRPGIACVVWILDPTTHNLQLGAAPSFSNNFIEALPTEGFPADTMTLIQQSTATTDLRTDAFLSTHPRTLEYFLSLGFRSSASHPINSTKTHTALGALVTYFRHDRGPSELDMRLLSESASLAGFAVTLRQAEDYLRRVSEARFYGIDVANDHDLTFVVDLRGRASFVNSVARQLLGISEAEDVRGVDVIEAFVADKDRHAIRACVEQAWETTGVASAMQCVRFRPRRWAVSEEGTVYVELKVKGLWNVPGVNGCLIHGRDVTSRIVAHKEMLTSQESLSVTLNSLNEGVIRTDENGKIEQINFAFLKLLDPQLAADASSPRRPTDLTTPDGVVDDTHEQAFDLAGWLVGKPVSILLKVMQVFVADDNALQHLTGVEPVGTPRVDRDFNTSGWTTLPNADDDSKQIACSPPNSGFASPPNSGFASPPNSGFASPPNSNGQSPDPATSESRYRAVYANINDMIERAIRTQEEVTLRDTAQLPWQQHVDDPELLRDDVEWILDSHMEDPERGRNVGYLVRSDVSPKLLAVEVSVSPLRQFTDAFGGGGSPGSDNAKGTVIVVRDSSEMTKARLANKRLANKSRWISVITHEMRTPVHGIIGMLDLLRKTNLSQEQKGLVNCMEVSANALICLVSNVLDQSRLEAGKVTLEMVPFNMKERLKSFVDLMTMMAKTKRVNFSADIDSEIPEVLFSDFNRLFQILLNLISNAMKFCSRGHKSRMQGEVKLRVRIVHDFSNPLAKPTSSTLRPKVTPLQESNSNAKEGVILMSIKPFNRLFDEADIVNLFSAADLGSCMPSPSTSRVQLLFEIEDNGIGISKQNQSKLFKEFGQAEDSTTRRYGGSGMGLYICKQLVELFSGTIGCESELGKGSRFQFTAWFQRGESVNTPSSDTKEFFVEERAMMVSKAYGDGPDSGLDVEEGQSTGSSSGTESGTEDGKLGKADEGEGEVAEARGTGKERLTKDKIKILVADDDMINQQVLAKFLEGLGYKNVDVVSNGKAAVEKCKKKSYNFVLMDLFMPVMDGLEAAATIKANCEPRTFPTIIVITGDDNVNPKHYADAGVRNHLTKPVRMQVLKAELEKYVELVE</sequence>
<name>A0A433CXW5_9FUNG</name>
<dbReference type="InterPro" id="IPR001789">
    <property type="entry name" value="Sig_transdc_resp-reg_receiver"/>
</dbReference>
<reference evidence="11 12" key="1">
    <citation type="journal article" date="2018" name="New Phytol.">
        <title>Phylogenomics of Endogonaceae and evolution of mycorrhizas within Mucoromycota.</title>
        <authorList>
            <person name="Chang Y."/>
            <person name="Desiro A."/>
            <person name="Na H."/>
            <person name="Sandor L."/>
            <person name="Lipzen A."/>
            <person name="Clum A."/>
            <person name="Barry K."/>
            <person name="Grigoriev I.V."/>
            <person name="Martin F.M."/>
            <person name="Stajich J.E."/>
            <person name="Smith M.E."/>
            <person name="Bonito G."/>
            <person name="Spatafora J.W."/>
        </authorList>
    </citation>
    <scope>NUCLEOTIDE SEQUENCE [LARGE SCALE GENOMIC DNA]</scope>
    <source>
        <strain evidence="11 12">GMNB39</strain>
    </source>
</reference>
<dbReference type="CDD" id="cd16922">
    <property type="entry name" value="HATPase_EvgS-ArcB-TorS-like"/>
    <property type="match status" value="1"/>
</dbReference>
<feature type="compositionally biased region" description="Low complexity" evidence="7">
    <location>
        <begin position="1132"/>
        <end position="1143"/>
    </location>
</feature>
<dbReference type="GO" id="GO:0005886">
    <property type="term" value="C:plasma membrane"/>
    <property type="evidence" value="ECO:0007669"/>
    <property type="project" value="TreeGrafter"/>
</dbReference>
<dbReference type="GO" id="GO:0006355">
    <property type="term" value="P:regulation of DNA-templated transcription"/>
    <property type="evidence" value="ECO:0007669"/>
    <property type="project" value="InterPro"/>
</dbReference>
<dbReference type="PANTHER" id="PTHR43047:SF72">
    <property type="entry name" value="OSMOSENSING HISTIDINE PROTEIN KINASE SLN1"/>
    <property type="match status" value="1"/>
</dbReference>
<dbReference type="GO" id="GO:0009927">
    <property type="term" value="F:histidine phosphotransfer kinase activity"/>
    <property type="evidence" value="ECO:0007669"/>
    <property type="project" value="TreeGrafter"/>
</dbReference>
<protein>
    <recommendedName>
        <fullName evidence="2">histidine kinase</fullName>
        <ecNumber evidence="2">2.7.13.3</ecNumber>
    </recommendedName>
</protein>
<evidence type="ECO:0000256" key="6">
    <source>
        <dbReference type="PROSITE-ProRule" id="PRU00169"/>
    </source>
</evidence>
<dbReference type="InterPro" id="IPR036890">
    <property type="entry name" value="HATPase_C_sf"/>
</dbReference>
<evidence type="ECO:0000259" key="9">
    <source>
        <dbReference type="PROSITE" id="PS50110"/>
    </source>
</evidence>
<dbReference type="InterPro" id="IPR029016">
    <property type="entry name" value="GAF-like_dom_sf"/>
</dbReference>
<dbReference type="SMART" id="SM00387">
    <property type="entry name" value="HATPase_c"/>
    <property type="match status" value="1"/>
</dbReference>
<feature type="domain" description="PAS" evidence="10">
    <location>
        <begin position="372"/>
        <end position="428"/>
    </location>
</feature>
<dbReference type="InterPro" id="IPR000014">
    <property type="entry name" value="PAS"/>
</dbReference>
<dbReference type="InterPro" id="IPR005467">
    <property type="entry name" value="His_kinase_dom"/>
</dbReference>
<dbReference type="Gene3D" id="3.30.565.10">
    <property type="entry name" value="Histidine kinase-like ATPase, C-terminal domain"/>
    <property type="match status" value="1"/>
</dbReference>
<evidence type="ECO:0000313" key="11">
    <source>
        <dbReference type="EMBL" id="RUP43423.1"/>
    </source>
</evidence>
<dbReference type="CDD" id="cd17546">
    <property type="entry name" value="REC_hyHK_CKI1_RcsC-like"/>
    <property type="match status" value="1"/>
</dbReference>
<feature type="domain" description="Histidine kinase" evidence="8">
    <location>
        <begin position="800"/>
        <end position="1092"/>
    </location>
</feature>
<dbReference type="PROSITE" id="PS50109">
    <property type="entry name" value="HIS_KIN"/>
    <property type="match status" value="1"/>
</dbReference>
<feature type="compositionally biased region" description="Polar residues" evidence="7">
    <location>
        <begin position="625"/>
        <end position="663"/>
    </location>
</feature>
<feature type="compositionally biased region" description="Basic and acidic residues" evidence="7">
    <location>
        <begin position="1146"/>
        <end position="1167"/>
    </location>
</feature>
<dbReference type="InterPro" id="IPR004358">
    <property type="entry name" value="Sig_transdc_His_kin-like_C"/>
</dbReference>
<feature type="compositionally biased region" description="Low complexity" evidence="7">
    <location>
        <begin position="10"/>
        <end position="22"/>
    </location>
</feature>
<dbReference type="InterPro" id="IPR003594">
    <property type="entry name" value="HATPase_dom"/>
</dbReference>
<dbReference type="Pfam" id="PF00989">
    <property type="entry name" value="PAS"/>
    <property type="match status" value="1"/>
</dbReference>
<dbReference type="PRINTS" id="PR00344">
    <property type="entry name" value="BCTRLSENSOR"/>
</dbReference>
<evidence type="ECO:0000256" key="1">
    <source>
        <dbReference type="ARBA" id="ARBA00000085"/>
    </source>
</evidence>
<dbReference type="InterPro" id="IPR035965">
    <property type="entry name" value="PAS-like_dom_sf"/>
</dbReference>
<dbReference type="Pfam" id="PF02518">
    <property type="entry name" value="HATPase_c"/>
    <property type="match status" value="1"/>
</dbReference>
<dbReference type="Gene3D" id="1.10.287.130">
    <property type="match status" value="1"/>
</dbReference>
<gene>
    <name evidence="11" type="ORF">BC936DRAFT_137202</name>
</gene>
<dbReference type="InterPro" id="IPR003661">
    <property type="entry name" value="HisK_dim/P_dom"/>
</dbReference>
<dbReference type="InterPro" id="IPR036097">
    <property type="entry name" value="HisK_dim/P_sf"/>
</dbReference>
<dbReference type="Pfam" id="PF00512">
    <property type="entry name" value="HisKA"/>
    <property type="match status" value="1"/>
</dbReference>
<evidence type="ECO:0000259" key="8">
    <source>
        <dbReference type="PROSITE" id="PS50109"/>
    </source>
</evidence>
<evidence type="ECO:0000256" key="5">
    <source>
        <dbReference type="ARBA" id="ARBA00022777"/>
    </source>
</evidence>
<keyword evidence="12" id="KW-1185">Reference proteome</keyword>
<dbReference type="SMART" id="SM00091">
    <property type="entry name" value="PAS"/>
    <property type="match status" value="2"/>
</dbReference>
<dbReference type="GO" id="GO:0000155">
    <property type="term" value="F:phosphorelay sensor kinase activity"/>
    <property type="evidence" value="ECO:0007669"/>
    <property type="project" value="InterPro"/>
</dbReference>
<dbReference type="Gene3D" id="3.30.450.20">
    <property type="entry name" value="PAS domain"/>
    <property type="match status" value="1"/>
</dbReference>
<comment type="caution">
    <text evidence="11">The sequence shown here is derived from an EMBL/GenBank/DDBJ whole genome shotgun (WGS) entry which is preliminary data.</text>
</comment>
<dbReference type="SUPFAM" id="SSF47384">
    <property type="entry name" value="Homodimeric domain of signal transducing histidine kinase"/>
    <property type="match status" value="1"/>
</dbReference>
<dbReference type="SUPFAM" id="SSF55785">
    <property type="entry name" value="PYP-like sensor domain (PAS domain)"/>
    <property type="match status" value="2"/>
</dbReference>
<dbReference type="CDD" id="cd00130">
    <property type="entry name" value="PAS"/>
    <property type="match status" value="1"/>
</dbReference>
<feature type="region of interest" description="Disordered" evidence="7">
    <location>
        <begin position="1119"/>
        <end position="1167"/>
    </location>
</feature>
<accession>A0A433CXW5</accession>
<dbReference type="PROSITE" id="PS50112">
    <property type="entry name" value="PAS"/>
    <property type="match status" value="1"/>
</dbReference>
<evidence type="ECO:0000256" key="4">
    <source>
        <dbReference type="ARBA" id="ARBA00022679"/>
    </source>
</evidence>
<dbReference type="SUPFAM" id="SSF52172">
    <property type="entry name" value="CheY-like"/>
    <property type="match status" value="1"/>
</dbReference>
<dbReference type="OrthoDB" id="60033at2759"/>
<dbReference type="CDD" id="cd00082">
    <property type="entry name" value="HisKA"/>
    <property type="match status" value="1"/>
</dbReference>
<dbReference type="InterPro" id="IPR011006">
    <property type="entry name" value="CheY-like_superfamily"/>
</dbReference>
<feature type="compositionally biased region" description="Basic residues" evidence="7">
    <location>
        <begin position="23"/>
        <end position="34"/>
    </location>
</feature>
<feature type="modified residue" description="4-aspartylphosphate" evidence="6">
    <location>
        <position position="1227"/>
    </location>
</feature>
<dbReference type="Gene3D" id="3.40.50.2300">
    <property type="match status" value="1"/>
</dbReference>
<feature type="region of interest" description="Disordered" evidence="7">
    <location>
        <begin position="1"/>
        <end position="58"/>
    </location>
</feature>
<comment type="catalytic activity">
    <reaction evidence="1">
        <text>ATP + protein L-histidine = ADP + protein N-phospho-L-histidine.</text>
        <dbReference type="EC" id="2.7.13.3"/>
    </reaction>
</comment>
<proteinExistence type="predicted"/>
<keyword evidence="5" id="KW-0418">Kinase</keyword>
<evidence type="ECO:0000313" key="12">
    <source>
        <dbReference type="Proteomes" id="UP000268093"/>
    </source>
</evidence>
<dbReference type="PANTHER" id="PTHR43047">
    <property type="entry name" value="TWO-COMPONENT HISTIDINE PROTEIN KINASE"/>
    <property type="match status" value="1"/>
</dbReference>
<keyword evidence="4" id="KW-0808">Transferase</keyword>
<feature type="domain" description="Response regulatory" evidence="9">
    <location>
        <begin position="1177"/>
        <end position="1294"/>
    </location>
</feature>
<evidence type="ECO:0000256" key="2">
    <source>
        <dbReference type="ARBA" id="ARBA00012438"/>
    </source>
</evidence>